<keyword evidence="4 9" id="KW-0812">Transmembrane</keyword>
<comment type="similarity">
    <text evidence="2 9">Belongs to the chondroitin N-acetylgalactosaminyltransferase family.</text>
</comment>
<evidence type="ECO:0000313" key="10">
    <source>
        <dbReference type="EMBL" id="CAK8690721.1"/>
    </source>
</evidence>
<keyword evidence="11" id="KW-1185">Reference proteome</keyword>
<dbReference type="InterPro" id="IPR008428">
    <property type="entry name" value="Chond_GalNAc"/>
</dbReference>
<evidence type="ECO:0000256" key="9">
    <source>
        <dbReference type="RuleBase" id="RU364016"/>
    </source>
</evidence>
<dbReference type="Gene3D" id="3.90.550.50">
    <property type="match status" value="1"/>
</dbReference>
<sequence>MSNLDGQDVGLFKSPAPAAIDNESEFSMQSSFQSEDKVFPFSAESSLYGQAAIDSSYATGYITNPTETYTDLESVQLTDVQRKQRSSNISWPKPLYTSLGFDVARSMKGPCCNRNTYTASVQCNRLNKECIKSIAARIYRRQRQVIIPFIWGILVGVTITAVMFQQRVLYSTSTWTADVSNRIVAKQEANFARFSPDITRKNSNIDKPELSNQELLQELFPNYVRQTSLEHETRLKTRIYVGVITAEKFLGTRSLAVNSTWGNQVDKVEFFTQHGSREKYGIPVVNLDKASDTEYPPQKKAFEMLKSMCSNHINDFEWFIRADDDVYIRVQMLKKFLSRIDGDRMIYMGQPGHGVPEVRDKLGLKGHNFCMGGPGVIFNRRALKALCPHLDSCMEEIVSREEDVEIGRCVTNHLHIECTHAWETLKLFYHSYQEEYKEEKPFLGNLAENEHVSKALTLHHLKLPYIMYRVHRHYTSLMLNSTVQEMTHLHKNIDETNRQLPVGEQRHLSSGKRLVASFKPRRLDDVCTWKSFAIDSVYDLSLSHVARDITNDVLADLKQIGETGIDEAVGMSLPSKFTYSHLSDGYIRSDPLRGTDYLLDVYFTSKESTNTNQVRRVHLVRPAGDLEVSAIRQSSSGWQDVDFYIILPVKRSRPSEFESFMRTFFEPTFLLRTDVPSSNLIVIPFGEEKTPALSSQTPSSNDIVHWYRATYPGSKFVILENAASNAKDALQQAYAKGIMYAYEELKEDKIKLKRSVVILTDVNISLTHDVLKSCVFRTGVPSQGYAYSSYYSNYNFVDYKRRRRKAGQPPPSQLYQPVPFRVYPSVGLEPWPTSLVPQNPDSKSGRAAFPHEMVKSEFGFWDSGLIGDDEGNAVTAPLCGRLSDIYPSASESVSLANSSRSVRTFRDLLYEKIYAGHLTLMRVPDRAFVNIPRS</sequence>
<evidence type="ECO:0000256" key="6">
    <source>
        <dbReference type="ARBA" id="ARBA00022989"/>
    </source>
</evidence>
<accession>A0ABP0GIK1</accession>
<dbReference type="EMBL" id="CAWYQH010000119">
    <property type="protein sequence ID" value="CAK8690721.1"/>
    <property type="molecule type" value="Genomic_DNA"/>
</dbReference>
<keyword evidence="8 9" id="KW-0472">Membrane</keyword>
<evidence type="ECO:0000256" key="1">
    <source>
        <dbReference type="ARBA" id="ARBA00004447"/>
    </source>
</evidence>
<evidence type="ECO:0000256" key="2">
    <source>
        <dbReference type="ARBA" id="ARBA00009239"/>
    </source>
</evidence>
<gene>
    <name evidence="10" type="ORF">CVLEPA_LOCUS23302</name>
</gene>
<evidence type="ECO:0000256" key="5">
    <source>
        <dbReference type="ARBA" id="ARBA00022968"/>
    </source>
</evidence>
<reference evidence="10 11" key="1">
    <citation type="submission" date="2024-02" db="EMBL/GenBank/DDBJ databases">
        <authorList>
            <person name="Daric V."/>
            <person name="Darras S."/>
        </authorList>
    </citation>
    <scope>NUCLEOTIDE SEQUENCE [LARGE SCALE GENOMIC DNA]</scope>
</reference>
<dbReference type="EC" id="2.4.1.-" evidence="9"/>
<keyword evidence="6 9" id="KW-1133">Transmembrane helix</keyword>
<name>A0ABP0GIK1_CLALP</name>
<dbReference type="Pfam" id="PF05679">
    <property type="entry name" value="CHGN"/>
    <property type="match status" value="1"/>
</dbReference>
<keyword evidence="3 9" id="KW-0808">Transferase</keyword>
<organism evidence="10 11">
    <name type="scientific">Clavelina lepadiformis</name>
    <name type="common">Light-bulb sea squirt</name>
    <name type="synonym">Ascidia lepadiformis</name>
    <dbReference type="NCBI Taxonomy" id="159417"/>
    <lineage>
        <taxon>Eukaryota</taxon>
        <taxon>Metazoa</taxon>
        <taxon>Chordata</taxon>
        <taxon>Tunicata</taxon>
        <taxon>Ascidiacea</taxon>
        <taxon>Aplousobranchia</taxon>
        <taxon>Clavelinidae</taxon>
        <taxon>Clavelina</taxon>
    </lineage>
</organism>
<proteinExistence type="inferred from homology"/>
<evidence type="ECO:0000256" key="7">
    <source>
        <dbReference type="ARBA" id="ARBA00023034"/>
    </source>
</evidence>
<dbReference type="PANTHER" id="PTHR12369">
    <property type="entry name" value="CHONDROITIN SYNTHASE"/>
    <property type="match status" value="1"/>
</dbReference>
<keyword evidence="5 9" id="KW-0735">Signal-anchor</keyword>
<evidence type="ECO:0000256" key="3">
    <source>
        <dbReference type="ARBA" id="ARBA00022679"/>
    </source>
</evidence>
<evidence type="ECO:0000313" key="11">
    <source>
        <dbReference type="Proteomes" id="UP001642483"/>
    </source>
</evidence>
<keyword evidence="7 9" id="KW-0333">Golgi apparatus</keyword>
<comment type="caution">
    <text evidence="10">The sequence shown here is derived from an EMBL/GenBank/DDBJ whole genome shotgun (WGS) entry which is preliminary data.</text>
</comment>
<dbReference type="Proteomes" id="UP001642483">
    <property type="component" value="Unassembled WGS sequence"/>
</dbReference>
<comment type="subcellular location">
    <subcellularLocation>
        <location evidence="1 9">Golgi apparatus</location>
        <location evidence="1 9">Golgi stack membrane</location>
        <topology evidence="1 9">Single-pass type II membrane protein</topology>
    </subcellularLocation>
</comment>
<dbReference type="InterPro" id="IPR051227">
    <property type="entry name" value="CS_glycosyltransferase"/>
</dbReference>
<dbReference type="PANTHER" id="PTHR12369:SF17">
    <property type="entry name" value="CHONDROITIN SULFATE SYNTHASE 1-LIKE"/>
    <property type="match status" value="1"/>
</dbReference>
<feature type="transmembrane region" description="Helical" evidence="9">
    <location>
        <begin position="145"/>
        <end position="164"/>
    </location>
</feature>
<protein>
    <recommendedName>
        <fullName evidence="9">Hexosyltransferase</fullName>
        <ecNumber evidence="9">2.4.1.-</ecNumber>
    </recommendedName>
</protein>
<evidence type="ECO:0000256" key="8">
    <source>
        <dbReference type="ARBA" id="ARBA00023136"/>
    </source>
</evidence>
<evidence type="ECO:0000256" key="4">
    <source>
        <dbReference type="ARBA" id="ARBA00022692"/>
    </source>
</evidence>